<dbReference type="InterPro" id="IPR022674">
    <property type="entry name" value="G6P_DH_NAD-bd"/>
</dbReference>
<dbReference type="GO" id="GO:0004345">
    <property type="term" value="F:glucose-6-phosphate dehydrogenase activity"/>
    <property type="evidence" value="ECO:0007669"/>
    <property type="project" value="UniProtKB-EC"/>
</dbReference>
<dbReference type="NCBIfam" id="TIGR00871">
    <property type="entry name" value="zwf"/>
    <property type="match status" value="1"/>
</dbReference>
<protein>
    <recommendedName>
        <fullName evidence="8">Glucose-6-phosphate 1-dehydrogenase</fullName>
        <ecNumber evidence="8">1.1.1.49</ecNumber>
    </recommendedName>
</protein>
<evidence type="ECO:0000256" key="5">
    <source>
        <dbReference type="ARBA" id="ARBA00023002"/>
    </source>
</evidence>
<evidence type="ECO:0000256" key="2">
    <source>
        <dbReference type="ARBA" id="ARBA00009975"/>
    </source>
</evidence>
<dbReference type="EC" id="1.1.1.49" evidence="8"/>
<evidence type="ECO:0000313" key="11">
    <source>
        <dbReference type="EMBL" id="CAF0746436.1"/>
    </source>
</evidence>
<evidence type="ECO:0000259" key="9">
    <source>
        <dbReference type="Pfam" id="PF00479"/>
    </source>
</evidence>
<evidence type="ECO:0000256" key="1">
    <source>
        <dbReference type="ARBA" id="ARBA00004937"/>
    </source>
</evidence>
<evidence type="ECO:0000256" key="8">
    <source>
        <dbReference type="RuleBase" id="RU362120"/>
    </source>
</evidence>
<comment type="caution">
    <text evidence="11">The sequence shown here is derived from an EMBL/GenBank/DDBJ whole genome shotgun (WGS) entry which is preliminary data.</text>
</comment>
<dbReference type="InterPro" id="IPR036291">
    <property type="entry name" value="NAD(P)-bd_dom_sf"/>
</dbReference>
<evidence type="ECO:0000256" key="3">
    <source>
        <dbReference type="ARBA" id="ARBA00022526"/>
    </source>
</evidence>
<feature type="domain" description="Glucose-6-phosphate dehydrogenase NAD-binding" evidence="9">
    <location>
        <begin position="39"/>
        <end position="214"/>
    </location>
</feature>
<dbReference type="EMBL" id="CAJNOL010000016">
    <property type="protein sequence ID" value="CAF0746436.1"/>
    <property type="molecule type" value="Genomic_DNA"/>
</dbReference>
<keyword evidence="3 8" id="KW-0313">Glucose metabolism</keyword>
<dbReference type="GO" id="GO:0006006">
    <property type="term" value="P:glucose metabolic process"/>
    <property type="evidence" value="ECO:0007669"/>
    <property type="project" value="UniProtKB-KW"/>
</dbReference>
<reference evidence="11" key="1">
    <citation type="submission" date="2021-02" db="EMBL/GenBank/DDBJ databases">
        <authorList>
            <person name="Nowell W R."/>
        </authorList>
    </citation>
    <scope>NUCLEOTIDE SEQUENCE</scope>
</reference>
<dbReference type="UniPathway" id="UPA00115">
    <property type="reaction ID" value="UER00408"/>
</dbReference>
<dbReference type="PIRSF" id="PIRSF000110">
    <property type="entry name" value="G6PD"/>
    <property type="match status" value="1"/>
</dbReference>
<dbReference type="GO" id="GO:0050661">
    <property type="term" value="F:NADP binding"/>
    <property type="evidence" value="ECO:0007669"/>
    <property type="project" value="InterPro"/>
</dbReference>
<keyword evidence="5 8" id="KW-0560">Oxidoreductase</keyword>
<dbReference type="GO" id="GO:0009051">
    <property type="term" value="P:pentose-phosphate shunt, oxidative branch"/>
    <property type="evidence" value="ECO:0007669"/>
    <property type="project" value="TreeGrafter"/>
</dbReference>
<dbReference type="SUPFAM" id="SSF55347">
    <property type="entry name" value="Glyceraldehyde-3-phosphate dehydrogenase-like, C-terminal domain"/>
    <property type="match status" value="1"/>
</dbReference>
<proteinExistence type="inferred from homology"/>
<dbReference type="InterPro" id="IPR001282">
    <property type="entry name" value="G6P_DH"/>
</dbReference>
<comment type="catalytic activity">
    <reaction evidence="7">
        <text>D-glucose 6-phosphate + NADP(+) = 6-phospho-D-glucono-1,5-lactone + NADPH + H(+)</text>
        <dbReference type="Rhea" id="RHEA:15841"/>
        <dbReference type="ChEBI" id="CHEBI:15378"/>
        <dbReference type="ChEBI" id="CHEBI:57783"/>
        <dbReference type="ChEBI" id="CHEBI:57955"/>
        <dbReference type="ChEBI" id="CHEBI:58349"/>
        <dbReference type="ChEBI" id="CHEBI:61548"/>
        <dbReference type="EC" id="1.1.1.49"/>
    </reaction>
    <physiologicalReaction direction="left-to-right" evidence="7">
        <dbReference type="Rhea" id="RHEA:15842"/>
    </physiologicalReaction>
</comment>
<name>A0A813P7D2_9BILA</name>
<dbReference type="Proteomes" id="UP000663870">
    <property type="component" value="Unassembled WGS sequence"/>
</dbReference>
<evidence type="ECO:0000259" key="10">
    <source>
        <dbReference type="Pfam" id="PF02781"/>
    </source>
</evidence>
<dbReference type="PANTHER" id="PTHR23429:SF0">
    <property type="entry name" value="GLUCOSE-6-PHOSPHATE 1-DEHYDROGENASE"/>
    <property type="match status" value="1"/>
</dbReference>
<dbReference type="PROSITE" id="PS00069">
    <property type="entry name" value="G6P_DEHYDROGENASE"/>
    <property type="match status" value="1"/>
</dbReference>
<evidence type="ECO:0000256" key="7">
    <source>
        <dbReference type="ARBA" id="ARBA00047696"/>
    </source>
</evidence>
<feature type="domain" description="Glucose-6-phosphate dehydrogenase C-terminal" evidence="10">
    <location>
        <begin position="216"/>
        <end position="517"/>
    </location>
</feature>
<dbReference type="AlphaFoldDB" id="A0A813P7D2"/>
<comment type="pathway">
    <text evidence="1 8">Carbohydrate degradation; pentose phosphate pathway; D-ribulose 5-phosphate from D-glucose 6-phosphate (oxidative stage): step 1/3.</text>
</comment>
<dbReference type="InterPro" id="IPR022675">
    <property type="entry name" value="G6P_DH_C"/>
</dbReference>
<comment type="function">
    <text evidence="8">Catalyzes the rate-limiting step of the oxidative pentose-phosphate pathway, which represents a route for the dissimilation of carbohydrates besides glycolysis.</text>
</comment>
<sequence length="529" mass="61819">MSTTKKFTVEKIDYIYERLRTQITSNESSITSQSYVFFIIGASGDLAKRKIYPTLWWLYRDGVLPKNISFIGYSRSQLTIEQIFENSHKYMKIQEDEHDIYEKFLKLNSYISGSYDKSEDFENLNSKANKISHQVNAHRLFYLALPPNVYESVSELISKHCRAASPGWLRLIIEKPFGKDLESSNKFSQHLNKLYTEEEIYRIDHYLGKEMVQNILVLRFSNRIFSRVWNRDSIAGVQIIFKEKIGTHRHGSYFDEVGIIRDVIQNHLMQILSILAMEKPRSTTGEDIRDEKVKVLRCIAPIKLENVIVGQYIGDKKSTDSERQLGYLDDKNVPKDSTTPTYAQIIVFIKNERWDGVPFILRAVRSKALNERKAEIRIQFRDVPGRMFDEELSENNVEGTLARDELVIRIQPDEAIYLKINTKRPGEMNFSIEETELDLTYNERYQGVKLPNAYERLILDVFMGSKINFVRSDELQEAWRIIDPILAEIEKKKLQIIPYKFGAIGIREAFDAAVKQGFIYTRTYVWEDD</sequence>
<keyword evidence="6 8" id="KW-0119">Carbohydrate metabolism</keyword>
<dbReference type="Pfam" id="PF02781">
    <property type="entry name" value="G6PD_C"/>
    <property type="match status" value="1"/>
</dbReference>
<dbReference type="SUPFAM" id="SSF51735">
    <property type="entry name" value="NAD(P)-binding Rossmann-fold domains"/>
    <property type="match status" value="1"/>
</dbReference>
<evidence type="ECO:0000256" key="4">
    <source>
        <dbReference type="ARBA" id="ARBA00022857"/>
    </source>
</evidence>
<keyword evidence="12" id="KW-1185">Reference proteome</keyword>
<evidence type="ECO:0000256" key="6">
    <source>
        <dbReference type="ARBA" id="ARBA00023277"/>
    </source>
</evidence>
<comment type="similarity">
    <text evidence="2 8">Belongs to the glucose-6-phosphate dehydrogenase family.</text>
</comment>
<dbReference type="PANTHER" id="PTHR23429">
    <property type="entry name" value="GLUCOSE-6-PHOSPHATE 1-DEHYDROGENASE G6PD"/>
    <property type="match status" value="1"/>
</dbReference>
<dbReference type="Pfam" id="PF00479">
    <property type="entry name" value="G6PD_N"/>
    <property type="match status" value="1"/>
</dbReference>
<accession>A0A813P7D2</accession>
<dbReference type="GO" id="GO:0005829">
    <property type="term" value="C:cytosol"/>
    <property type="evidence" value="ECO:0007669"/>
    <property type="project" value="TreeGrafter"/>
</dbReference>
<dbReference type="PRINTS" id="PR00079">
    <property type="entry name" value="G6PDHDRGNASE"/>
</dbReference>
<dbReference type="FunFam" id="3.40.50.720:FF:000111">
    <property type="entry name" value="Glucose-6-phosphate 1-dehydrogenase"/>
    <property type="match status" value="1"/>
</dbReference>
<organism evidence="11 12">
    <name type="scientific">Rotaria sordida</name>
    <dbReference type="NCBI Taxonomy" id="392033"/>
    <lineage>
        <taxon>Eukaryota</taxon>
        <taxon>Metazoa</taxon>
        <taxon>Spiralia</taxon>
        <taxon>Gnathifera</taxon>
        <taxon>Rotifera</taxon>
        <taxon>Eurotatoria</taxon>
        <taxon>Bdelloidea</taxon>
        <taxon>Philodinida</taxon>
        <taxon>Philodinidae</taxon>
        <taxon>Rotaria</taxon>
    </lineage>
</organism>
<dbReference type="Gene3D" id="3.30.360.10">
    <property type="entry name" value="Dihydrodipicolinate Reductase, domain 2"/>
    <property type="match status" value="1"/>
</dbReference>
<evidence type="ECO:0000313" key="12">
    <source>
        <dbReference type="Proteomes" id="UP000663870"/>
    </source>
</evidence>
<gene>
    <name evidence="11" type="ORF">JXQ802_LOCUS1428</name>
</gene>
<dbReference type="InterPro" id="IPR019796">
    <property type="entry name" value="G6P_DH_AS"/>
</dbReference>
<keyword evidence="4 8" id="KW-0521">NADP</keyword>
<dbReference type="HAMAP" id="MF_00966">
    <property type="entry name" value="G6PD"/>
    <property type="match status" value="1"/>
</dbReference>
<dbReference type="Gene3D" id="3.40.50.720">
    <property type="entry name" value="NAD(P)-binding Rossmann-like Domain"/>
    <property type="match status" value="1"/>
</dbReference>